<evidence type="ECO:0000313" key="3">
    <source>
        <dbReference type="EMBL" id="MFB9906415.1"/>
    </source>
</evidence>
<feature type="transmembrane region" description="Helical" evidence="2">
    <location>
        <begin position="383"/>
        <end position="402"/>
    </location>
</feature>
<feature type="transmembrane region" description="Helical" evidence="2">
    <location>
        <begin position="459"/>
        <end position="481"/>
    </location>
</feature>
<feature type="region of interest" description="Disordered" evidence="1">
    <location>
        <begin position="1"/>
        <end position="27"/>
    </location>
</feature>
<evidence type="ECO:0000256" key="2">
    <source>
        <dbReference type="SAM" id="Phobius"/>
    </source>
</evidence>
<feature type="compositionally biased region" description="Basic and acidic residues" evidence="1">
    <location>
        <begin position="12"/>
        <end position="27"/>
    </location>
</feature>
<evidence type="ECO:0000256" key="1">
    <source>
        <dbReference type="SAM" id="MobiDB-lite"/>
    </source>
</evidence>
<keyword evidence="4" id="KW-1185">Reference proteome</keyword>
<dbReference type="RefSeq" id="WP_377854691.1">
    <property type="nucleotide sequence ID" value="NZ_JBHLZU010000018.1"/>
</dbReference>
<evidence type="ECO:0008006" key="5">
    <source>
        <dbReference type="Google" id="ProtNLM"/>
    </source>
</evidence>
<feature type="transmembrane region" description="Helical" evidence="2">
    <location>
        <begin position="351"/>
        <end position="371"/>
    </location>
</feature>
<dbReference type="EMBL" id="JBHLZU010000018">
    <property type="protein sequence ID" value="MFB9906415.1"/>
    <property type="molecule type" value="Genomic_DNA"/>
</dbReference>
<sequence length="764" mass="83381">MTAVPTSSFSDSLDHKASSREKTEKSQRGKASWLVHLGVPTGVAFLVAVLSQIPTLTNRVFYFWDDSAAQFLPMWYRLGQRLMAGDFPLLLDTEAWIGGNLTAEAMFGVWNPVNLVNYLLVANFDDLATAGAVVKAEFLVILALGVYLLAREYGASRWAASAVAVALPFSGFTLYFEASIWIAGLMAFAWVPHFWWAARKMARGRISTIWPFLLGALCVTVGNPYGLLGIGLVLLVLLIEFKVGGTVKGAFTRLFLLGATVGGVALLVFLPLLGNSGVSWRNSKELFNNTQLVPSLQDYLSSSLPSYVPDIHSFATVSVRMTFPAMYLAWFVVPLLAWLDWSVLRRGWKQLLGVLVIGGVYLVATVGPSNFWMFRWPLRLVEYFYLAVMVLFAVLLSAGLKLDHVRRRAWITVGALAVTAYLSFASWPKIAAWHIVAVLLLGVLVALAVIAFRNGGSRPLVAVLHVGTAAALALQVVWFPMNRDVAPYNFPSSVAELKTFAARYPGTMVQVADRDPVIARGKGQFLEPDPEVWRDLLFGNVYRVAGVDTTTAYSGMGFKPFHKALCLNDYGGSKVRECPGDTFGNLWAPTVGGGPPLADLIKARTVVVQRAMIDTPQVPPGWKVAERTDYVTVLRRERDVPTWGAGRLSHVTPGTKVTNDTMPAQHEESVVFERATAKGPISLTFARLNWPGYKATVDGRPVGVRNGPGGLVTVDLPENLSGGKVALTWTPPGLWIGLTGALAGLVGALLLSAFQWRRRRSDAR</sequence>
<feature type="transmembrane region" description="Helical" evidence="2">
    <location>
        <begin position="33"/>
        <end position="53"/>
    </location>
</feature>
<dbReference type="Proteomes" id="UP001589693">
    <property type="component" value="Unassembled WGS sequence"/>
</dbReference>
<keyword evidence="2" id="KW-1133">Transmembrane helix</keyword>
<keyword evidence="2" id="KW-0472">Membrane</keyword>
<feature type="transmembrane region" description="Helical" evidence="2">
    <location>
        <begin position="409"/>
        <end position="427"/>
    </location>
</feature>
<proteinExistence type="predicted"/>
<accession>A0ABV5ZZT3</accession>
<feature type="transmembrane region" description="Helical" evidence="2">
    <location>
        <begin position="162"/>
        <end position="189"/>
    </location>
</feature>
<organism evidence="3 4">
    <name type="scientific">Allokutzneria oryzae</name>
    <dbReference type="NCBI Taxonomy" id="1378989"/>
    <lineage>
        <taxon>Bacteria</taxon>
        <taxon>Bacillati</taxon>
        <taxon>Actinomycetota</taxon>
        <taxon>Actinomycetes</taxon>
        <taxon>Pseudonocardiales</taxon>
        <taxon>Pseudonocardiaceae</taxon>
        <taxon>Allokutzneria</taxon>
    </lineage>
</organism>
<comment type="caution">
    <text evidence="3">The sequence shown here is derived from an EMBL/GenBank/DDBJ whole genome shotgun (WGS) entry which is preliminary data.</text>
</comment>
<evidence type="ECO:0000313" key="4">
    <source>
        <dbReference type="Proteomes" id="UP001589693"/>
    </source>
</evidence>
<feature type="transmembrane region" description="Helical" evidence="2">
    <location>
        <begin position="209"/>
        <end position="239"/>
    </location>
</feature>
<reference evidence="3 4" key="1">
    <citation type="submission" date="2024-09" db="EMBL/GenBank/DDBJ databases">
        <authorList>
            <person name="Sun Q."/>
            <person name="Mori K."/>
        </authorList>
    </citation>
    <scope>NUCLEOTIDE SEQUENCE [LARGE SCALE GENOMIC DNA]</scope>
    <source>
        <strain evidence="3 4">TBRC 7907</strain>
    </source>
</reference>
<protein>
    <recommendedName>
        <fullName evidence="5">YfhO family protein</fullName>
    </recommendedName>
</protein>
<feature type="transmembrane region" description="Helical" evidence="2">
    <location>
        <begin position="321"/>
        <end position="339"/>
    </location>
</feature>
<feature type="compositionally biased region" description="Polar residues" evidence="1">
    <location>
        <begin position="1"/>
        <end position="11"/>
    </location>
</feature>
<gene>
    <name evidence="3" type="ORF">ACFFQA_20985</name>
</gene>
<name>A0ABV5ZZT3_9PSEU</name>
<keyword evidence="2" id="KW-0812">Transmembrane</keyword>
<feature type="transmembrane region" description="Helical" evidence="2">
    <location>
        <begin position="251"/>
        <end position="273"/>
    </location>
</feature>
<feature type="transmembrane region" description="Helical" evidence="2">
    <location>
        <begin position="433"/>
        <end position="452"/>
    </location>
</feature>
<feature type="transmembrane region" description="Helical" evidence="2">
    <location>
        <begin position="734"/>
        <end position="754"/>
    </location>
</feature>
<feature type="transmembrane region" description="Helical" evidence="2">
    <location>
        <begin position="127"/>
        <end position="150"/>
    </location>
</feature>